<protein>
    <submittedName>
        <fullName evidence="2">Uncharacterized protein</fullName>
    </submittedName>
</protein>
<name>A0A1X7T5S9_AMPQE</name>
<feature type="transmembrane region" description="Helical" evidence="1">
    <location>
        <begin position="24"/>
        <end position="45"/>
    </location>
</feature>
<dbReference type="EnsemblMetazoa" id="Aqu2.1.09735_001">
    <property type="protein sequence ID" value="Aqu2.1.09735_001"/>
    <property type="gene ID" value="Aqu2.1.09735"/>
</dbReference>
<evidence type="ECO:0000256" key="1">
    <source>
        <dbReference type="SAM" id="Phobius"/>
    </source>
</evidence>
<dbReference type="InParanoid" id="A0A1X7T5S9"/>
<reference evidence="2" key="1">
    <citation type="submission" date="2017-05" db="UniProtKB">
        <authorList>
            <consortium name="EnsemblMetazoa"/>
        </authorList>
    </citation>
    <scope>IDENTIFICATION</scope>
</reference>
<sequence>MILEKSVKFIILEKNHYTVNTCSICLRCLLLKIGFCIAVAVRWIIAYNLKIFSLHATPSPLLPGFKAVGELNGN</sequence>
<evidence type="ECO:0000313" key="2">
    <source>
        <dbReference type="EnsemblMetazoa" id="Aqu2.1.09735_001"/>
    </source>
</evidence>
<keyword evidence="1" id="KW-0472">Membrane</keyword>
<keyword evidence="1" id="KW-0812">Transmembrane</keyword>
<dbReference type="AlphaFoldDB" id="A0A1X7T5S9"/>
<keyword evidence="1" id="KW-1133">Transmembrane helix</keyword>
<accession>A0A1X7T5S9</accession>
<organism evidence="2">
    <name type="scientific">Amphimedon queenslandica</name>
    <name type="common">Sponge</name>
    <dbReference type="NCBI Taxonomy" id="400682"/>
    <lineage>
        <taxon>Eukaryota</taxon>
        <taxon>Metazoa</taxon>
        <taxon>Porifera</taxon>
        <taxon>Demospongiae</taxon>
        <taxon>Heteroscleromorpha</taxon>
        <taxon>Haplosclerida</taxon>
        <taxon>Niphatidae</taxon>
        <taxon>Amphimedon</taxon>
    </lineage>
</organism>
<proteinExistence type="predicted"/>